<dbReference type="SUPFAM" id="SSF52151">
    <property type="entry name" value="FabD/lysophospholipase-like"/>
    <property type="match status" value="1"/>
</dbReference>
<dbReference type="PANTHER" id="PTHR42681">
    <property type="entry name" value="MALONYL-COA-ACYL CARRIER PROTEIN TRANSACYLASE, MITOCHONDRIAL"/>
    <property type="match status" value="1"/>
</dbReference>
<organism evidence="9 10">
    <name type="scientific">Legionella shakespearei DSM 23087</name>
    <dbReference type="NCBI Taxonomy" id="1122169"/>
    <lineage>
        <taxon>Bacteria</taxon>
        <taxon>Pseudomonadati</taxon>
        <taxon>Pseudomonadota</taxon>
        <taxon>Gammaproteobacteria</taxon>
        <taxon>Legionellales</taxon>
        <taxon>Legionellaceae</taxon>
        <taxon>Legionella</taxon>
    </lineage>
</organism>
<dbReference type="GO" id="GO:0005829">
    <property type="term" value="C:cytosol"/>
    <property type="evidence" value="ECO:0007669"/>
    <property type="project" value="TreeGrafter"/>
</dbReference>
<evidence type="ECO:0000256" key="5">
    <source>
        <dbReference type="ARBA" id="ARBA00048462"/>
    </source>
</evidence>
<evidence type="ECO:0000256" key="1">
    <source>
        <dbReference type="ARBA" id="ARBA00013258"/>
    </source>
</evidence>
<proteinExistence type="inferred from homology"/>
<protein>
    <recommendedName>
        <fullName evidence="2 6">Malonyl CoA-acyl carrier protein transacylase</fullName>
        <ecNumber evidence="1 6">2.3.1.39</ecNumber>
    </recommendedName>
</protein>
<dbReference type="Proteomes" id="UP000054600">
    <property type="component" value="Unassembled WGS sequence"/>
</dbReference>
<dbReference type="PIRSF" id="PIRSF000446">
    <property type="entry name" value="Mct"/>
    <property type="match status" value="1"/>
</dbReference>
<dbReference type="PANTHER" id="PTHR42681:SF1">
    <property type="entry name" value="MALONYL-COA-ACYL CARRIER PROTEIN TRANSACYLASE, MITOCHONDRIAL"/>
    <property type="match status" value="1"/>
</dbReference>
<dbReference type="InterPro" id="IPR050858">
    <property type="entry name" value="Mal-CoA-ACP_Trans/PKS_FabD"/>
</dbReference>
<dbReference type="InterPro" id="IPR001227">
    <property type="entry name" value="Ac_transferase_dom_sf"/>
</dbReference>
<dbReference type="AlphaFoldDB" id="A0A0W0YX81"/>
<comment type="similarity">
    <text evidence="6">Belongs to the fabD family.</text>
</comment>
<dbReference type="FunFam" id="3.30.70.250:FF:000001">
    <property type="entry name" value="Malonyl CoA-acyl carrier protein transacylase"/>
    <property type="match status" value="1"/>
</dbReference>
<dbReference type="InterPro" id="IPR016035">
    <property type="entry name" value="Acyl_Trfase/lysoPLipase"/>
</dbReference>
<accession>A0A0W0YX81</accession>
<dbReference type="SUPFAM" id="SSF55048">
    <property type="entry name" value="Probable ACP-binding domain of malonyl-CoA ACP transacylase"/>
    <property type="match status" value="1"/>
</dbReference>
<feature type="domain" description="Malonyl-CoA:ACP transacylase (MAT)" evidence="8">
    <location>
        <begin position="7"/>
        <end position="306"/>
    </location>
</feature>
<dbReference type="PATRIC" id="fig|1122169.6.peg.1413"/>
<evidence type="ECO:0000256" key="3">
    <source>
        <dbReference type="ARBA" id="ARBA00022679"/>
    </source>
</evidence>
<evidence type="ECO:0000256" key="7">
    <source>
        <dbReference type="PIRSR" id="PIRSR000446-1"/>
    </source>
</evidence>
<evidence type="ECO:0000256" key="4">
    <source>
        <dbReference type="ARBA" id="ARBA00023315"/>
    </source>
</evidence>
<dbReference type="EMBL" id="LNYW01000035">
    <property type="protein sequence ID" value="KTD61468.1"/>
    <property type="molecule type" value="Genomic_DNA"/>
</dbReference>
<dbReference type="InterPro" id="IPR024925">
    <property type="entry name" value="Malonyl_CoA-ACP_transAc"/>
</dbReference>
<feature type="active site" evidence="7">
    <location>
        <position position="202"/>
    </location>
</feature>
<feature type="active site" evidence="7">
    <location>
        <position position="92"/>
    </location>
</feature>
<dbReference type="RefSeq" id="WP_018576554.1">
    <property type="nucleotide sequence ID" value="NZ_KB892388.1"/>
</dbReference>
<reference evidence="9 10" key="1">
    <citation type="submission" date="2015-11" db="EMBL/GenBank/DDBJ databases">
        <title>Genomic analysis of 38 Legionella species identifies large and diverse effector repertoires.</title>
        <authorList>
            <person name="Burstein D."/>
            <person name="Amaro F."/>
            <person name="Zusman T."/>
            <person name="Lifshitz Z."/>
            <person name="Cohen O."/>
            <person name="Gilbert J.A."/>
            <person name="Pupko T."/>
            <person name="Shuman H.A."/>
            <person name="Segal G."/>
        </authorList>
    </citation>
    <scope>NUCLEOTIDE SEQUENCE [LARGE SCALE GENOMIC DNA]</scope>
    <source>
        <strain evidence="9 10">ATCC 49655</strain>
    </source>
</reference>
<dbReference type="Gene3D" id="3.40.366.10">
    <property type="entry name" value="Malonyl-Coenzyme A Acyl Carrier Protein, domain 2"/>
    <property type="match status" value="1"/>
</dbReference>
<evidence type="ECO:0000313" key="10">
    <source>
        <dbReference type="Proteomes" id="UP000054600"/>
    </source>
</evidence>
<dbReference type="Gene3D" id="3.30.70.250">
    <property type="entry name" value="Malonyl-CoA ACP transacylase, ACP-binding"/>
    <property type="match status" value="1"/>
</dbReference>
<dbReference type="GO" id="GO:0004314">
    <property type="term" value="F:[acyl-carrier-protein] S-malonyltransferase activity"/>
    <property type="evidence" value="ECO:0007669"/>
    <property type="project" value="UniProtKB-EC"/>
</dbReference>
<keyword evidence="4 6" id="KW-0012">Acyltransferase</keyword>
<evidence type="ECO:0000259" key="8">
    <source>
        <dbReference type="SMART" id="SM00827"/>
    </source>
</evidence>
<name>A0A0W0YX81_9GAMM</name>
<dbReference type="EC" id="2.3.1.39" evidence="1 6"/>
<dbReference type="OrthoDB" id="9808564at2"/>
<dbReference type="Pfam" id="PF00698">
    <property type="entry name" value="Acyl_transf_1"/>
    <property type="match status" value="1"/>
</dbReference>
<dbReference type="eggNOG" id="COG0331">
    <property type="taxonomic scope" value="Bacteria"/>
</dbReference>
<dbReference type="GO" id="GO:0006633">
    <property type="term" value="P:fatty acid biosynthetic process"/>
    <property type="evidence" value="ECO:0007669"/>
    <property type="project" value="TreeGrafter"/>
</dbReference>
<comment type="catalytic activity">
    <reaction evidence="5 6">
        <text>holo-[ACP] + malonyl-CoA = malonyl-[ACP] + CoA</text>
        <dbReference type="Rhea" id="RHEA:41792"/>
        <dbReference type="Rhea" id="RHEA-COMP:9623"/>
        <dbReference type="Rhea" id="RHEA-COMP:9685"/>
        <dbReference type="ChEBI" id="CHEBI:57287"/>
        <dbReference type="ChEBI" id="CHEBI:57384"/>
        <dbReference type="ChEBI" id="CHEBI:64479"/>
        <dbReference type="ChEBI" id="CHEBI:78449"/>
        <dbReference type="EC" id="2.3.1.39"/>
    </reaction>
</comment>
<keyword evidence="3 6" id="KW-0808">Transferase</keyword>
<dbReference type="InterPro" id="IPR016036">
    <property type="entry name" value="Malonyl_transacylase_ACP-bd"/>
</dbReference>
<dbReference type="SMART" id="SM00827">
    <property type="entry name" value="PKS_AT"/>
    <property type="match status" value="1"/>
</dbReference>
<dbReference type="InterPro" id="IPR014043">
    <property type="entry name" value="Acyl_transferase_dom"/>
</dbReference>
<keyword evidence="10" id="KW-1185">Reference proteome</keyword>
<dbReference type="InterPro" id="IPR004410">
    <property type="entry name" value="Malonyl_CoA-ACP_transAc_FabD"/>
</dbReference>
<evidence type="ECO:0000256" key="2">
    <source>
        <dbReference type="ARBA" id="ARBA00018953"/>
    </source>
</evidence>
<gene>
    <name evidence="9" type="primary">fabD_2</name>
    <name evidence="9" type="ORF">Lsha_1225</name>
</gene>
<evidence type="ECO:0000313" key="9">
    <source>
        <dbReference type="EMBL" id="KTD61468.1"/>
    </source>
</evidence>
<evidence type="ECO:0000256" key="6">
    <source>
        <dbReference type="PIRNR" id="PIRNR000446"/>
    </source>
</evidence>
<dbReference type="NCBIfam" id="TIGR00128">
    <property type="entry name" value="fabD"/>
    <property type="match status" value="1"/>
</dbReference>
<dbReference type="STRING" id="1122169.Lsha_1225"/>
<comment type="caution">
    <text evidence="9">The sequence shown here is derived from an EMBL/GenBank/DDBJ whole genome shotgun (WGS) entry which is preliminary data.</text>
</comment>
<sequence length="315" mass="33713">MINTAFVFPGQGSQSIGMLSDFLPQYSIVSDVFHNASEAVGYDLWNLTQNGPEEKLNQTEHTQVAMLTADVAVYQLMRQLGIPAPRLMAGHSLGEYAALVCANSLTLADAARLVARRGQVMQNAIPLGVGAMAAVVGLTDEQVDDLCQQASGADSKVTPANYNAIGQVVVAGHTAAVERLIHLADEAGARLAKVIPVSVPCHCPLLSDAAEIFAADLAAIDFKKPSVDVVSNVDLNIYQSADQIRTKLKEQLYSPVRWVETIQLFKNNGVDLVVESGPGKVLGGLIKRIDRSLNTISVYDTISLDQVVEQLHIPA</sequence>